<feature type="transmembrane region" description="Helical" evidence="1">
    <location>
        <begin position="291"/>
        <end position="313"/>
    </location>
</feature>
<feature type="transmembrane region" description="Helical" evidence="1">
    <location>
        <begin position="230"/>
        <end position="250"/>
    </location>
</feature>
<dbReference type="AlphaFoldDB" id="A0A1H4QX71"/>
<keyword evidence="3" id="KW-0808">Transferase</keyword>
<accession>A0A1H4QX71</accession>
<feature type="transmembrane region" description="Helical" evidence="1">
    <location>
        <begin position="131"/>
        <end position="149"/>
    </location>
</feature>
<feature type="transmembrane region" description="Helical" evidence="1">
    <location>
        <begin position="333"/>
        <end position="354"/>
    </location>
</feature>
<dbReference type="GO" id="GO:0009103">
    <property type="term" value="P:lipopolysaccharide biosynthetic process"/>
    <property type="evidence" value="ECO:0007669"/>
    <property type="project" value="TreeGrafter"/>
</dbReference>
<dbReference type="GO" id="GO:0016020">
    <property type="term" value="C:membrane"/>
    <property type="evidence" value="ECO:0007669"/>
    <property type="project" value="TreeGrafter"/>
</dbReference>
<keyword evidence="3" id="KW-0378">Hydrolase</keyword>
<dbReference type="GO" id="GO:0016747">
    <property type="term" value="F:acyltransferase activity, transferring groups other than amino-acyl groups"/>
    <property type="evidence" value="ECO:0007669"/>
    <property type="project" value="InterPro"/>
</dbReference>
<feature type="transmembrane region" description="Helical" evidence="1">
    <location>
        <begin position="22"/>
        <end position="44"/>
    </location>
</feature>
<keyword evidence="1" id="KW-0472">Membrane</keyword>
<feature type="transmembrane region" description="Helical" evidence="1">
    <location>
        <begin position="266"/>
        <end position="284"/>
    </location>
</feature>
<keyword evidence="1" id="KW-1133">Transmembrane helix</keyword>
<name>A0A1H4QX71_9BACT</name>
<dbReference type="PANTHER" id="PTHR23028:SF53">
    <property type="entry name" value="ACYL_TRANSF_3 DOMAIN-CONTAINING PROTEIN"/>
    <property type="match status" value="1"/>
</dbReference>
<evidence type="ECO:0000259" key="2">
    <source>
        <dbReference type="Pfam" id="PF01757"/>
    </source>
</evidence>
<reference evidence="3 4" key="1">
    <citation type="submission" date="2016-10" db="EMBL/GenBank/DDBJ databases">
        <authorList>
            <person name="de Groot N.N."/>
        </authorList>
    </citation>
    <scope>NUCLEOTIDE SEQUENCE [LARGE SCALE GENOMIC DNA]</scope>
    <source>
        <strain evidence="3 4">AB35.6</strain>
    </source>
</reference>
<evidence type="ECO:0000256" key="1">
    <source>
        <dbReference type="SAM" id="Phobius"/>
    </source>
</evidence>
<keyword evidence="3" id="KW-0012">Acyltransferase</keyword>
<evidence type="ECO:0000313" key="3">
    <source>
        <dbReference type="EMBL" id="SEC24246.1"/>
    </source>
</evidence>
<organism evidence="3 4">
    <name type="scientific">Terriglobus roseus</name>
    <dbReference type="NCBI Taxonomy" id="392734"/>
    <lineage>
        <taxon>Bacteria</taxon>
        <taxon>Pseudomonadati</taxon>
        <taxon>Acidobacteriota</taxon>
        <taxon>Terriglobia</taxon>
        <taxon>Terriglobales</taxon>
        <taxon>Acidobacteriaceae</taxon>
        <taxon>Terriglobus</taxon>
    </lineage>
</organism>
<feature type="domain" description="Acyltransferase 3" evidence="2">
    <location>
        <begin position="18"/>
        <end position="313"/>
    </location>
</feature>
<dbReference type="PANTHER" id="PTHR23028">
    <property type="entry name" value="ACETYLTRANSFERASE"/>
    <property type="match status" value="1"/>
</dbReference>
<keyword evidence="1" id="KW-0812">Transmembrane</keyword>
<feature type="transmembrane region" description="Helical" evidence="1">
    <location>
        <begin position="200"/>
        <end position="218"/>
    </location>
</feature>
<dbReference type="Proteomes" id="UP000182409">
    <property type="component" value="Unassembled WGS sequence"/>
</dbReference>
<protein>
    <submittedName>
        <fullName evidence="3">Peptidoglycan/LPS O-acetylase OafA/YrhL, contains acyltransferase and SGNH-hydrolase domains</fullName>
    </submittedName>
</protein>
<sequence length="373" mass="42565">MGIPTVHESPTGPRFYRPELDVLRFLAFVMVFAVHADVASTPILKAISESGRGGVCVFFLLSSYLITELLEREDAKTHGISLRSFYIRRALRIWPLYFLALLLARLIDWHVPHLQMSNGRLLASVFLVGNWYTYFYGFPASFALVLWSVTVEEQFYLVWPSVRKFLGSRALLLVSILTFPVSYAAIFWLCMHARLERQFWVNTFVQIQFFGLGGMLALQLKGASPRWPLAGRALLFLGGLFAFFVAQYFFHHSGDMSLVRNAVPEYLLLAAGSVMLFFSVLGMARLGRATFLVYLGKVSYGLYVFHVLGLRIALRPASLLVRRMALPDWEGRIIQAALGLMITFGMAHVSYRYFEAFFLRFKERFATVKTREV</sequence>
<evidence type="ECO:0000313" key="4">
    <source>
        <dbReference type="Proteomes" id="UP000182409"/>
    </source>
</evidence>
<feature type="transmembrane region" description="Helical" evidence="1">
    <location>
        <begin position="170"/>
        <end position="188"/>
    </location>
</feature>
<dbReference type="InterPro" id="IPR050879">
    <property type="entry name" value="Acyltransferase_3"/>
</dbReference>
<dbReference type="RefSeq" id="WP_083350553.1">
    <property type="nucleotide sequence ID" value="NZ_FNSD01000001.1"/>
</dbReference>
<dbReference type="Pfam" id="PF01757">
    <property type="entry name" value="Acyl_transf_3"/>
    <property type="match status" value="1"/>
</dbReference>
<dbReference type="GO" id="GO:0016787">
    <property type="term" value="F:hydrolase activity"/>
    <property type="evidence" value="ECO:0007669"/>
    <property type="project" value="UniProtKB-KW"/>
</dbReference>
<gene>
    <name evidence="3" type="ORF">SAMN05443244_2993</name>
</gene>
<dbReference type="EMBL" id="FNSD01000001">
    <property type="protein sequence ID" value="SEC24246.1"/>
    <property type="molecule type" value="Genomic_DNA"/>
</dbReference>
<feature type="transmembrane region" description="Helical" evidence="1">
    <location>
        <begin position="91"/>
        <end position="111"/>
    </location>
</feature>
<dbReference type="InterPro" id="IPR002656">
    <property type="entry name" value="Acyl_transf_3_dom"/>
</dbReference>
<dbReference type="OrthoDB" id="9796461at2"/>
<proteinExistence type="predicted"/>